<evidence type="ECO:0000313" key="2">
    <source>
        <dbReference type="Proteomes" id="UP000016511"/>
    </source>
</evidence>
<keyword evidence="2" id="KW-1185">Reference proteome</keyword>
<proteinExistence type="predicted"/>
<reference evidence="1 2" key="1">
    <citation type="submission" date="2013-08" db="EMBL/GenBank/DDBJ databases">
        <authorList>
            <person name="Weinstock G."/>
            <person name="Sodergren E."/>
            <person name="Wylie T."/>
            <person name="Fulton L."/>
            <person name="Fulton R."/>
            <person name="Fronick C."/>
            <person name="O'Laughlin M."/>
            <person name="Godfrey J."/>
            <person name="Miner T."/>
            <person name="Herter B."/>
            <person name="Appelbaum E."/>
            <person name="Cordes M."/>
            <person name="Lek S."/>
            <person name="Wollam A."/>
            <person name="Pepin K.H."/>
            <person name="Palsikar V.B."/>
            <person name="Mitreva M."/>
            <person name="Wilson R.K."/>
        </authorList>
    </citation>
    <scope>NUCLEOTIDE SEQUENCE [LARGE SCALE GENOMIC DNA]</scope>
    <source>
        <strain evidence="1 2">ATCC 12856</strain>
    </source>
</reference>
<dbReference type="HOGENOM" id="CLU_2566388_0_0_9"/>
<protein>
    <submittedName>
        <fullName evidence="1">Uncharacterized protein</fullName>
    </submittedName>
</protein>
<dbReference type="EMBL" id="AWSJ01000118">
    <property type="protein sequence ID" value="ERI10185.1"/>
    <property type="molecule type" value="Genomic_DNA"/>
</dbReference>
<dbReference type="Proteomes" id="UP000016511">
    <property type="component" value="Unassembled WGS sequence"/>
</dbReference>
<comment type="caution">
    <text evidence="1">The sequence shown here is derived from an EMBL/GenBank/DDBJ whole genome shotgun (WGS) entry which is preliminary data.</text>
</comment>
<organism evidence="1 2">
    <name type="scientific">Aneurinibacillus aneurinilyticus ATCC 12856</name>
    <dbReference type="NCBI Taxonomy" id="649747"/>
    <lineage>
        <taxon>Bacteria</taxon>
        <taxon>Bacillati</taxon>
        <taxon>Bacillota</taxon>
        <taxon>Bacilli</taxon>
        <taxon>Bacillales</taxon>
        <taxon>Paenibacillaceae</taxon>
        <taxon>Aneurinibacillus group</taxon>
        <taxon>Aneurinibacillus</taxon>
    </lineage>
</organism>
<evidence type="ECO:0000313" key="1">
    <source>
        <dbReference type="EMBL" id="ERI10185.1"/>
    </source>
</evidence>
<dbReference type="AlphaFoldDB" id="U1X5D5"/>
<accession>U1X5D5</accession>
<name>U1X5D5_ANEAE</name>
<sequence>MVFAVIYCGSCYQPNINIGFQAIDGIRQTIFPISGGKIACLFLVQLKPYYCFSYMMIDQSNAFTPEVVVVEVSTPNVEQLM</sequence>
<dbReference type="PATRIC" id="fig|649747.3.peg.1549"/>
<dbReference type="RefSeq" id="WP_021620091.1">
    <property type="nucleotide sequence ID" value="NZ_KE952719.1"/>
</dbReference>
<gene>
    <name evidence="1" type="ORF">HMPREF0083_01713</name>
</gene>
<dbReference type="STRING" id="649747.HMPREF0083_01713"/>
<dbReference type="GeneID" id="92842131"/>